<dbReference type="AlphaFoldDB" id="A0A2H1W2C6"/>
<name>A0A2H1W2C6_SPOFR</name>
<gene>
    <name evidence="1" type="ORF">SFRICE_009218</name>
</gene>
<organism evidence="1">
    <name type="scientific">Spodoptera frugiperda</name>
    <name type="common">Fall armyworm</name>
    <dbReference type="NCBI Taxonomy" id="7108"/>
    <lineage>
        <taxon>Eukaryota</taxon>
        <taxon>Metazoa</taxon>
        <taxon>Ecdysozoa</taxon>
        <taxon>Arthropoda</taxon>
        <taxon>Hexapoda</taxon>
        <taxon>Insecta</taxon>
        <taxon>Pterygota</taxon>
        <taxon>Neoptera</taxon>
        <taxon>Endopterygota</taxon>
        <taxon>Lepidoptera</taxon>
        <taxon>Glossata</taxon>
        <taxon>Ditrysia</taxon>
        <taxon>Noctuoidea</taxon>
        <taxon>Noctuidae</taxon>
        <taxon>Amphipyrinae</taxon>
        <taxon>Spodoptera</taxon>
    </lineage>
</organism>
<dbReference type="EMBL" id="ODYU01005893">
    <property type="protein sequence ID" value="SOQ47250.1"/>
    <property type="molecule type" value="Genomic_DNA"/>
</dbReference>
<protein>
    <submittedName>
        <fullName evidence="1">SFRICE_009218</fullName>
    </submittedName>
</protein>
<sequence length="197" mass="23108">MWVYIGIFGIMCHNVHLCLPLRGLKAWRYIKKRKLYHQFSNHLVKPRPFKSTTHLFIAFVHKVDFGLQLVTMLLQLRQIARDWEDWEGGNWAFGNLTHTTTHNASVVSRRCEAVVSVQWSRPIRAEAWLSHTYLNISQFRLQQSQFVFLVDYPVSTDVQGEKHPMTFPVFGEARGSVRLLLTKTTPFLLLLFEPEPW</sequence>
<evidence type="ECO:0000313" key="1">
    <source>
        <dbReference type="EMBL" id="SOQ47250.1"/>
    </source>
</evidence>
<proteinExistence type="predicted"/>
<reference evidence="1" key="1">
    <citation type="submission" date="2016-07" db="EMBL/GenBank/DDBJ databases">
        <authorList>
            <person name="Bretaudeau A."/>
        </authorList>
    </citation>
    <scope>NUCLEOTIDE SEQUENCE</scope>
    <source>
        <strain evidence="1">Rice</strain>
        <tissue evidence="1">Whole body</tissue>
    </source>
</reference>
<accession>A0A2H1W2C6</accession>